<feature type="domain" description="DNA methylase N-4/N-6" evidence="3">
    <location>
        <begin position="18"/>
        <end position="212"/>
    </location>
</feature>
<proteinExistence type="predicted"/>
<evidence type="ECO:0000259" key="3">
    <source>
        <dbReference type="Pfam" id="PF01555"/>
    </source>
</evidence>
<dbReference type="InterPro" id="IPR002941">
    <property type="entry name" value="DNA_methylase_N4/N6"/>
</dbReference>
<dbReference type="InterPro" id="IPR029063">
    <property type="entry name" value="SAM-dependent_MTases_sf"/>
</dbReference>
<dbReference type="Gene3D" id="3.40.50.150">
    <property type="entry name" value="Vaccinia Virus protein VP39"/>
    <property type="match status" value="1"/>
</dbReference>
<reference evidence="4" key="1">
    <citation type="journal article" date="2021" name="Proc. Natl. Acad. Sci. U.S.A.">
        <title>A Catalog of Tens of Thousands of Viruses from Human Metagenomes Reveals Hidden Associations with Chronic Diseases.</title>
        <authorList>
            <person name="Tisza M.J."/>
            <person name="Buck C.B."/>
        </authorList>
    </citation>
    <scope>NUCLEOTIDE SEQUENCE</scope>
    <source>
        <strain evidence="4">CtQmo6</strain>
    </source>
</reference>
<dbReference type="GO" id="GO:0003677">
    <property type="term" value="F:DNA binding"/>
    <property type="evidence" value="ECO:0007669"/>
    <property type="project" value="InterPro"/>
</dbReference>
<dbReference type="SUPFAM" id="SSF53335">
    <property type="entry name" value="S-adenosyl-L-methionine-dependent methyltransferases"/>
    <property type="match status" value="1"/>
</dbReference>
<evidence type="ECO:0000256" key="2">
    <source>
        <dbReference type="ARBA" id="ARBA00022679"/>
    </source>
</evidence>
<sequence>MDCMQEMKEFPDKYFDLAIVDPAYGRKEHGGKNRSKYVKQKNGSKIFVKDGNYENRNWDNEPPSKEYFDELMRVSKNQIIWGCNYFQYPLTGGRIVWDKCNDGSDQCGAEIAYCSTNDRVDIFRYMWRGMFQGKSITEGTVQQGNKRLNEKRIHPTQKPVALYEWILSKYAKKDDIILDTHVGSASSLIACYRTNHKFVGFEIDEYYYNLSKDRLEQEMSQMRLEDFIY</sequence>
<dbReference type="EMBL" id="BK059102">
    <property type="protein sequence ID" value="DAE30081.1"/>
    <property type="molecule type" value="Genomic_DNA"/>
</dbReference>
<organism evidence="4">
    <name type="scientific">virus sp. ctQmo6</name>
    <dbReference type="NCBI Taxonomy" id="2827990"/>
    <lineage>
        <taxon>Viruses</taxon>
    </lineage>
</organism>
<dbReference type="GO" id="GO:0008170">
    <property type="term" value="F:N-methyltransferase activity"/>
    <property type="evidence" value="ECO:0007669"/>
    <property type="project" value="InterPro"/>
</dbReference>
<keyword evidence="2" id="KW-0808">Transferase</keyword>
<dbReference type="InterPro" id="IPR001091">
    <property type="entry name" value="RM_Methyltransferase"/>
</dbReference>
<dbReference type="Pfam" id="PF01555">
    <property type="entry name" value="N6_N4_Mtase"/>
    <property type="match status" value="1"/>
</dbReference>
<name>A0A8S5RG75_9VIRU</name>
<evidence type="ECO:0000313" key="4">
    <source>
        <dbReference type="EMBL" id="DAE30081.1"/>
    </source>
</evidence>
<evidence type="ECO:0000256" key="1">
    <source>
        <dbReference type="ARBA" id="ARBA00022603"/>
    </source>
</evidence>
<dbReference type="PRINTS" id="PR00508">
    <property type="entry name" value="S21N4MTFRASE"/>
</dbReference>
<protein>
    <submittedName>
        <fullName evidence="4">Adenine specific DNA methyltransferase</fullName>
    </submittedName>
</protein>
<keyword evidence="1 4" id="KW-0489">Methyltransferase</keyword>
<accession>A0A8S5RG75</accession>
<dbReference type="GO" id="GO:0032259">
    <property type="term" value="P:methylation"/>
    <property type="evidence" value="ECO:0007669"/>
    <property type="project" value="UniProtKB-KW"/>
</dbReference>